<comment type="similarity">
    <text evidence="1 7">Belongs to the bacterial ribosomal protein bL9 family.</text>
</comment>
<dbReference type="InterPro" id="IPR020070">
    <property type="entry name" value="Ribosomal_bL9_N"/>
</dbReference>
<dbReference type="Pfam" id="PF03948">
    <property type="entry name" value="Ribosomal_L9_C"/>
    <property type="match status" value="1"/>
</dbReference>
<accession>A0ABM9HEB8</accession>
<evidence type="ECO:0000313" key="9">
    <source>
        <dbReference type="EMBL" id="CAI2718555.1"/>
    </source>
</evidence>
<dbReference type="InterPro" id="IPR036935">
    <property type="entry name" value="Ribosomal_bL9_N_sf"/>
</dbReference>
<proteinExistence type="inferred from homology"/>
<dbReference type="InterPro" id="IPR020069">
    <property type="entry name" value="Ribosomal_bL9_C"/>
</dbReference>
<organism evidence="9 10">
    <name type="scientific">Nitrospina watsonii</name>
    <dbReference type="NCBI Taxonomy" id="1323948"/>
    <lineage>
        <taxon>Bacteria</taxon>
        <taxon>Pseudomonadati</taxon>
        <taxon>Nitrospinota/Tectimicrobiota group</taxon>
        <taxon>Nitrospinota</taxon>
        <taxon>Nitrospinia</taxon>
        <taxon>Nitrospinales</taxon>
        <taxon>Nitrospinaceae</taxon>
        <taxon>Nitrospina</taxon>
    </lineage>
</organism>
<dbReference type="Proteomes" id="UP001157733">
    <property type="component" value="Chromosome"/>
</dbReference>
<keyword evidence="3 7" id="KW-0694">RNA-binding</keyword>
<dbReference type="InterPro" id="IPR020594">
    <property type="entry name" value="Ribosomal_bL9_bac/chp"/>
</dbReference>
<dbReference type="PROSITE" id="PS00651">
    <property type="entry name" value="RIBOSOMAL_L9"/>
    <property type="match status" value="1"/>
</dbReference>
<dbReference type="InterPro" id="IPR009027">
    <property type="entry name" value="Ribosomal_bL9/RNase_H1_N"/>
</dbReference>
<keyword evidence="2 7" id="KW-0699">rRNA-binding</keyword>
<name>A0ABM9HEB8_9BACT</name>
<dbReference type="NCBIfam" id="TIGR00158">
    <property type="entry name" value="L9"/>
    <property type="match status" value="1"/>
</dbReference>
<protein>
    <recommendedName>
        <fullName evidence="6 7">Large ribosomal subunit protein bL9</fullName>
    </recommendedName>
</protein>
<dbReference type="SUPFAM" id="SSF55653">
    <property type="entry name" value="Ribosomal protein L9 C-domain"/>
    <property type="match status" value="1"/>
</dbReference>
<evidence type="ECO:0000256" key="1">
    <source>
        <dbReference type="ARBA" id="ARBA00010605"/>
    </source>
</evidence>
<dbReference type="Gene3D" id="3.40.5.10">
    <property type="entry name" value="Ribosomal protein L9, N-terminal domain"/>
    <property type="match status" value="1"/>
</dbReference>
<evidence type="ECO:0000256" key="5">
    <source>
        <dbReference type="ARBA" id="ARBA00023274"/>
    </source>
</evidence>
<feature type="domain" description="Ribosomal protein L9" evidence="8">
    <location>
        <begin position="13"/>
        <end position="40"/>
    </location>
</feature>
<dbReference type="EMBL" id="OX336137">
    <property type="protein sequence ID" value="CAI2718555.1"/>
    <property type="molecule type" value="Genomic_DNA"/>
</dbReference>
<dbReference type="Gene3D" id="3.10.430.100">
    <property type="entry name" value="Ribosomal protein L9, C-terminal domain"/>
    <property type="match status" value="1"/>
</dbReference>
<dbReference type="Pfam" id="PF01281">
    <property type="entry name" value="Ribosomal_L9_N"/>
    <property type="match status" value="1"/>
</dbReference>
<dbReference type="HAMAP" id="MF_00503">
    <property type="entry name" value="Ribosomal_bL9"/>
    <property type="match status" value="1"/>
</dbReference>
<dbReference type="InterPro" id="IPR000244">
    <property type="entry name" value="Ribosomal_bL9"/>
</dbReference>
<evidence type="ECO:0000256" key="4">
    <source>
        <dbReference type="ARBA" id="ARBA00022980"/>
    </source>
</evidence>
<dbReference type="PANTHER" id="PTHR21368">
    <property type="entry name" value="50S RIBOSOMAL PROTEIN L9"/>
    <property type="match status" value="1"/>
</dbReference>
<dbReference type="RefSeq" id="WP_282011449.1">
    <property type="nucleotide sequence ID" value="NZ_OX336137.1"/>
</dbReference>
<evidence type="ECO:0000256" key="3">
    <source>
        <dbReference type="ARBA" id="ARBA00022884"/>
    </source>
</evidence>
<dbReference type="SUPFAM" id="SSF55658">
    <property type="entry name" value="L9 N-domain-like"/>
    <property type="match status" value="1"/>
</dbReference>
<sequence length="166" mass="18184">MKLLLLEEVDKLGALGEEVEVKDGYGRNYLIPQGKAILATAKTVKQFNHHKGLIQRKLKKLKGEAETQAETLGKLKIQITKKVGEQGKLFGSVTSQEIADLVEAQGVEIDRRKLQLNEPIKALGEFKVPLKLHPEVTAEIHVTVVGEEEPKAEAAAQAEANETESA</sequence>
<evidence type="ECO:0000313" key="10">
    <source>
        <dbReference type="Proteomes" id="UP001157733"/>
    </source>
</evidence>
<gene>
    <name evidence="7 9" type="primary">rplI</name>
    <name evidence="9" type="ORF">NSPWAT_1696</name>
</gene>
<evidence type="ECO:0000256" key="6">
    <source>
        <dbReference type="ARBA" id="ARBA00035292"/>
    </source>
</evidence>
<keyword evidence="10" id="KW-1185">Reference proteome</keyword>
<keyword evidence="5 7" id="KW-0687">Ribonucleoprotein</keyword>
<evidence type="ECO:0000256" key="2">
    <source>
        <dbReference type="ARBA" id="ARBA00022730"/>
    </source>
</evidence>
<evidence type="ECO:0000256" key="7">
    <source>
        <dbReference type="HAMAP-Rule" id="MF_00503"/>
    </source>
</evidence>
<reference evidence="9 10" key="1">
    <citation type="submission" date="2022-09" db="EMBL/GenBank/DDBJ databases">
        <authorList>
            <person name="Kop L."/>
        </authorList>
    </citation>
    <scope>NUCLEOTIDE SEQUENCE [LARGE SCALE GENOMIC DNA]</scope>
    <source>
        <strain evidence="9 10">347</strain>
    </source>
</reference>
<dbReference type="InterPro" id="IPR036791">
    <property type="entry name" value="Ribosomal_bL9_C_sf"/>
</dbReference>
<evidence type="ECO:0000259" key="8">
    <source>
        <dbReference type="PROSITE" id="PS00651"/>
    </source>
</evidence>
<comment type="function">
    <text evidence="7">Binds to the 23S rRNA.</text>
</comment>
<keyword evidence="4 7" id="KW-0689">Ribosomal protein</keyword>